<keyword evidence="1" id="KW-0472">Membrane</keyword>
<evidence type="ECO:0000256" key="1">
    <source>
        <dbReference type="SAM" id="Phobius"/>
    </source>
</evidence>
<keyword evidence="3" id="KW-1185">Reference proteome</keyword>
<dbReference type="Pfam" id="PF11981">
    <property type="entry name" value="DUF3482"/>
    <property type="match status" value="1"/>
</dbReference>
<dbReference type="RefSeq" id="WP_054255148.1">
    <property type="nucleotide sequence ID" value="NZ_CYIG01000005.1"/>
</dbReference>
<dbReference type="OrthoDB" id="4998316at2"/>
<dbReference type="Proteomes" id="UP000183656">
    <property type="component" value="Unassembled WGS sequence"/>
</dbReference>
<feature type="transmembrane region" description="Helical" evidence="1">
    <location>
        <begin position="227"/>
        <end position="250"/>
    </location>
</feature>
<evidence type="ECO:0000313" key="3">
    <source>
        <dbReference type="Proteomes" id="UP000183656"/>
    </source>
</evidence>
<feature type="transmembrane region" description="Helical" evidence="1">
    <location>
        <begin position="186"/>
        <end position="207"/>
    </location>
</feature>
<proteinExistence type="predicted"/>
<dbReference type="InterPro" id="IPR021871">
    <property type="entry name" value="DUF3482"/>
</dbReference>
<feature type="transmembrane region" description="Helical" evidence="1">
    <location>
        <begin position="119"/>
        <end position="138"/>
    </location>
</feature>
<protein>
    <recommendedName>
        <fullName evidence="4">DUF2868 domain-containing protein</fullName>
    </recommendedName>
</protein>
<dbReference type="EMBL" id="FPBX01000002">
    <property type="protein sequence ID" value="SFU36909.1"/>
    <property type="molecule type" value="Genomic_DNA"/>
</dbReference>
<organism evidence="2 3">
    <name type="scientific">Paenacidovorax caeni</name>
    <dbReference type="NCBI Taxonomy" id="343013"/>
    <lineage>
        <taxon>Bacteria</taxon>
        <taxon>Pseudomonadati</taxon>
        <taxon>Pseudomonadota</taxon>
        <taxon>Betaproteobacteria</taxon>
        <taxon>Burkholderiales</taxon>
        <taxon>Comamonadaceae</taxon>
        <taxon>Paenacidovorax</taxon>
    </lineage>
</organism>
<sequence length="633" mass="66420">MRVTAPQLRTVLLAQAIEHADSGHTLVSPPALEEATRSAVAAARARGVQRVGVGDVVLQRAAAIADHASTRDAAVAALRQPGARWRWLARGLPLAALLLGLAIDRIANAHRVDLLSPPLLLVLAWNLAVYLLIAWQAWRPSRPSAWLQGLRHLGRRGGARGLAGRIAADFHARWLAHMAGALQQRAACVLHLCAAAWGAGIALSLLLRGLVVRYQFGWESTFLDATQVHAIVAVLFWPLTALFGLAPFTLPEIAAAQNFAGEGSAGGRWVWMYVGLLLLAVVLPRLALAAWAHWRAARWQAHIDLESPTFDALRASLPGDLAVGLLGPQAQVLQDVQSAHGDRLRFASADEPVDAVLAWCDDAAPPAWQAAPRRALRWEDFGASWLLEPALFAPLGAALPAQRPALARLRAAWVERNAQRFDQSVQALARHLRACASLPPGDAAAPYAQQVQALDAALRTLHGLPAQAPSAAHAPLPAPRRADGTALALGTSAGAAAGAAAGAKAGALIDLGTGGLTLGAGTALGALLGGTTAWAVRAFQNKGEGRQALLRHAAEAACAHYLAIAHQARVPAHETAGLAQRWQAEVTGTVAAHESGLAAALQASAADADLPALLRAMLLGILRRSFASTTEFE</sequence>
<keyword evidence="1" id="KW-1133">Transmembrane helix</keyword>
<name>A0A1I7FL15_9BURK</name>
<evidence type="ECO:0008006" key="4">
    <source>
        <dbReference type="Google" id="ProtNLM"/>
    </source>
</evidence>
<gene>
    <name evidence="2" type="ORF">SAMN04489707_1002144</name>
</gene>
<dbReference type="AlphaFoldDB" id="A0A1I7FL15"/>
<dbReference type="STRING" id="343013.SAMN04489707_1002144"/>
<dbReference type="Pfam" id="PF11067">
    <property type="entry name" value="DUF2868"/>
    <property type="match status" value="1"/>
</dbReference>
<reference evidence="2 3" key="1">
    <citation type="submission" date="2016-10" db="EMBL/GenBank/DDBJ databases">
        <authorList>
            <person name="de Groot N.N."/>
        </authorList>
    </citation>
    <scope>NUCLEOTIDE SEQUENCE [LARGE SCALE GENOMIC DNA]</scope>
    <source>
        <strain evidence="2 3">R-24608</strain>
    </source>
</reference>
<feature type="transmembrane region" description="Helical" evidence="1">
    <location>
        <begin position="270"/>
        <end position="294"/>
    </location>
</feature>
<dbReference type="InterPro" id="IPR021296">
    <property type="entry name" value="DUF2868"/>
</dbReference>
<accession>A0A1I7FL15</accession>
<evidence type="ECO:0000313" key="2">
    <source>
        <dbReference type="EMBL" id="SFU36909.1"/>
    </source>
</evidence>
<keyword evidence="1" id="KW-0812">Transmembrane</keyword>